<accession>A0A9X7UU60</accession>
<proteinExistence type="predicted"/>
<dbReference type="Proteomes" id="UP000596074">
    <property type="component" value="Chromosome"/>
</dbReference>
<dbReference type="EMBL" id="CP046056">
    <property type="protein sequence ID" value="QQD23064.1"/>
    <property type="molecule type" value="Genomic_DNA"/>
</dbReference>
<keyword evidence="3" id="KW-1185">Reference proteome</keyword>
<feature type="chain" id="PRO_5040989612" description="DUF2059 domain-containing protein" evidence="1">
    <location>
        <begin position="23"/>
        <end position="253"/>
    </location>
</feature>
<feature type="signal peptide" evidence="1">
    <location>
        <begin position="1"/>
        <end position="22"/>
    </location>
</feature>
<evidence type="ECO:0000313" key="2">
    <source>
        <dbReference type="EMBL" id="QQD23064.1"/>
    </source>
</evidence>
<evidence type="ECO:0000313" key="3">
    <source>
        <dbReference type="Proteomes" id="UP000596074"/>
    </source>
</evidence>
<dbReference type="AlphaFoldDB" id="A0A9X7UU60"/>
<name>A0A9X7UU60_9GAMM</name>
<dbReference type="RefSeq" id="WP_228345578.1">
    <property type="nucleotide sequence ID" value="NZ_CP046056.1"/>
</dbReference>
<organism evidence="2 3">
    <name type="scientific">Venatoribacter cucullus</name>
    <dbReference type="NCBI Taxonomy" id="2661630"/>
    <lineage>
        <taxon>Bacteria</taxon>
        <taxon>Pseudomonadati</taxon>
        <taxon>Pseudomonadota</taxon>
        <taxon>Gammaproteobacteria</taxon>
        <taxon>Oceanospirillales</taxon>
        <taxon>Oceanospirillaceae</taxon>
        <taxon>Venatoribacter</taxon>
    </lineage>
</organism>
<sequence>MTLRPYWLLLALSLCFSLSAVAVDAPALLPDGAAAVLPDAEQVRQQEQLLAIIDMSGLTGLGIQARHVAQQILNDTNAPLGQQYDVVDRIAPVWAPEQLQHRLSALLQGYDEAQRQQLLSTLNSRVILQARSKEQSAVQQQDSPAYQDYIARLRQQQPAAERLRMIQELDAAMLFSGFLIQTRAAVYPELQAVLRSWKPSENWQDTVRRDALEFLLYTYRSTPNHELQKLASAWREPLLQDWLQAVRQQLGKS</sequence>
<keyword evidence="1" id="KW-0732">Signal</keyword>
<protein>
    <recommendedName>
        <fullName evidence="4">DUF2059 domain-containing protein</fullName>
    </recommendedName>
</protein>
<evidence type="ECO:0008006" key="4">
    <source>
        <dbReference type="Google" id="ProtNLM"/>
    </source>
</evidence>
<dbReference type="KEGG" id="vcw:GJQ55_00620"/>
<gene>
    <name evidence="2" type="ORF">GJQ55_00620</name>
</gene>
<reference evidence="2 3" key="1">
    <citation type="submission" date="2019-11" db="EMBL/GenBank/DDBJ databases">
        <title>Venatorbacter sp. nov. a predator of Campylobacter and other Gram-negative bacteria.</title>
        <authorList>
            <person name="Saeedi A."/>
            <person name="Cummings N.J."/>
            <person name="Connerton I.F."/>
            <person name="Connerton P.L."/>
        </authorList>
    </citation>
    <scope>NUCLEOTIDE SEQUENCE [LARGE SCALE GENOMIC DNA]</scope>
    <source>
        <strain evidence="2">XL5</strain>
    </source>
</reference>
<evidence type="ECO:0000256" key="1">
    <source>
        <dbReference type="SAM" id="SignalP"/>
    </source>
</evidence>